<dbReference type="InterPro" id="IPR003567">
    <property type="entry name" value="Cyt_c_biogenesis"/>
</dbReference>
<keyword evidence="8 10" id="KW-0472">Membrane</keyword>
<dbReference type="InterPro" id="IPR032523">
    <property type="entry name" value="CcmF_C"/>
</dbReference>
<dbReference type="AlphaFoldDB" id="W0BDQ4"/>
<feature type="transmembrane region" description="Helical" evidence="10">
    <location>
        <begin position="212"/>
        <end position="235"/>
    </location>
</feature>
<feature type="transmembrane region" description="Helical" evidence="10">
    <location>
        <begin position="247"/>
        <end position="269"/>
    </location>
</feature>
<evidence type="ECO:0000256" key="7">
    <source>
        <dbReference type="ARBA" id="ARBA00022989"/>
    </source>
</evidence>
<evidence type="ECO:0000256" key="5">
    <source>
        <dbReference type="ARBA" id="ARBA00022692"/>
    </source>
</evidence>
<keyword evidence="3" id="KW-1003">Cell membrane</keyword>
<feature type="domain" description="Cytochrome c-type biogenesis protein CcmF C-terminal" evidence="12">
    <location>
        <begin position="175"/>
        <end position="491"/>
    </location>
</feature>
<dbReference type="InterPro" id="IPR003568">
    <property type="entry name" value="Cyt_c_biogenesis_CcmF"/>
</dbReference>
<evidence type="ECO:0000256" key="10">
    <source>
        <dbReference type="SAM" id="Phobius"/>
    </source>
</evidence>
<evidence type="ECO:0000256" key="9">
    <source>
        <dbReference type="ARBA" id="ARBA00037230"/>
    </source>
</evidence>
<feature type="domain" description="Cytochrome c assembly protein" evidence="11">
    <location>
        <begin position="15"/>
        <end position="155"/>
    </location>
</feature>
<dbReference type="GO" id="GO:0015232">
    <property type="term" value="F:heme transmembrane transporter activity"/>
    <property type="evidence" value="ECO:0007669"/>
    <property type="project" value="InterPro"/>
</dbReference>
<dbReference type="InterPro" id="IPR002541">
    <property type="entry name" value="Cyt_c_assembly"/>
</dbReference>
<comment type="similarity">
    <text evidence="2">Belongs to the CcmF/CycK/Ccl1/NrfE/CcsA family.</text>
</comment>
<keyword evidence="14" id="KW-1185">Reference proteome</keyword>
<dbReference type="Proteomes" id="UP000018838">
    <property type="component" value="Chromosome"/>
</dbReference>
<feature type="transmembrane region" description="Helical" evidence="10">
    <location>
        <begin position="109"/>
        <end position="126"/>
    </location>
</feature>
<dbReference type="PANTHER" id="PTHR43653:SF1">
    <property type="entry name" value="CYTOCHROME C-TYPE BIOGENESIS PROTEIN CCMF"/>
    <property type="match status" value="1"/>
</dbReference>
<evidence type="ECO:0000313" key="14">
    <source>
        <dbReference type="Proteomes" id="UP000018838"/>
    </source>
</evidence>
<proteinExistence type="inferred from homology"/>
<evidence type="ECO:0000313" key="13">
    <source>
        <dbReference type="EMBL" id="AHE66806.1"/>
    </source>
</evidence>
<comment type="function">
    <text evidence="9">Required for the biogenesis of c-type cytochromes. Possible subunit of a heme lyase.</text>
</comment>
<dbReference type="NCBIfam" id="TIGR00353">
    <property type="entry name" value="nrfE"/>
    <property type="match status" value="1"/>
</dbReference>
<evidence type="ECO:0000256" key="3">
    <source>
        <dbReference type="ARBA" id="ARBA00022475"/>
    </source>
</evidence>
<accession>W0BDQ4</accession>
<feature type="transmembrane region" description="Helical" evidence="10">
    <location>
        <begin position="172"/>
        <end position="191"/>
    </location>
</feature>
<organism evidence="13 14">
    <name type="scientific">Legionella oakridgensis ATCC 33761 = DSM 21215</name>
    <dbReference type="NCBI Taxonomy" id="1268635"/>
    <lineage>
        <taxon>Bacteria</taxon>
        <taxon>Pseudomonadati</taxon>
        <taxon>Pseudomonadota</taxon>
        <taxon>Gammaproteobacteria</taxon>
        <taxon>Legionellales</taxon>
        <taxon>Legionellaceae</taxon>
        <taxon>Legionella</taxon>
    </lineage>
</organism>
<dbReference type="GO" id="GO:0017004">
    <property type="term" value="P:cytochrome complex assembly"/>
    <property type="evidence" value="ECO:0007669"/>
    <property type="project" value="UniProtKB-KW"/>
</dbReference>
<evidence type="ECO:0000256" key="4">
    <source>
        <dbReference type="ARBA" id="ARBA00022519"/>
    </source>
</evidence>
<name>W0BDQ4_9GAMM</name>
<dbReference type="Pfam" id="PF16327">
    <property type="entry name" value="CcmF_C"/>
    <property type="match status" value="1"/>
</dbReference>
<dbReference type="STRING" id="1268635.Loa_01252"/>
<dbReference type="EMBL" id="CP004006">
    <property type="protein sequence ID" value="AHE66806.1"/>
    <property type="molecule type" value="Genomic_DNA"/>
</dbReference>
<dbReference type="Pfam" id="PF01578">
    <property type="entry name" value="Cytochrom_C_asm"/>
    <property type="match status" value="1"/>
</dbReference>
<evidence type="ECO:0000259" key="11">
    <source>
        <dbReference type="Pfam" id="PF01578"/>
    </source>
</evidence>
<dbReference type="PANTHER" id="PTHR43653">
    <property type="entry name" value="CYTOCHROME C ASSEMBLY PROTEIN-RELATED"/>
    <property type="match status" value="1"/>
</dbReference>
<dbReference type="PRINTS" id="PR01411">
    <property type="entry name" value="CCMFBIOGNSIS"/>
</dbReference>
<dbReference type="PRINTS" id="PR01410">
    <property type="entry name" value="CCBIOGENESIS"/>
</dbReference>
<dbReference type="PATRIC" id="fig|1268635.3.peg.1257"/>
<evidence type="ECO:0000256" key="2">
    <source>
        <dbReference type="ARBA" id="ARBA00009186"/>
    </source>
</evidence>
<evidence type="ECO:0000256" key="6">
    <source>
        <dbReference type="ARBA" id="ARBA00022748"/>
    </source>
</evidence>
<dbReference type="eggNOG" id="COG1138">
    <property type="taxonomic scope" value="Bacteria"/>
</dbReference>
<comment type="subcellular location">
    <subcellularLocation>
        <location evidence="1">Cell inner membrane</location>
        <topology evidence="1">Multi-pass membrane protein</topology>
    </subcellularLocation>
</comment>
<feature type="transmembrane region" description="Helical" evidence="10">
    <location>
        <begin position="37"/>
        <end position="57"/>
    </location>
</feature>
<feature type="transmembrane region" description="Helical" evidence="10">
    <location>
        <begin position="307"/>
        <end position="331"/>
    </location>
</feature>
<evidence type="ECO:0000256" key="8">
    <source>
        <dbReference type="ARBA" id="ARBA00023136"/>
    </source>
</evidence>
<protein>
    <submittedName>
        <fullName evidence="13">C-type cytochrome biogenesis protein CcmF</fullName>
    </submittedName>
</protein>
<sequence length="508" mass="57021">MTSNPFTRQFQILDSQGRDLNPLLQDPGFLFHPPMLYMGYVGFSVAFAFAIAALWAGRIETSWAKWTRPWTLAAWCCLTAGITLGSWWAYRELGWGGWWFWDPVENASFMPWLMGTALLHSLAVNEQRQQFKAWTLLLAISAFSLSLVGTFLVRSGVLTSVHAFAVDPERGLYILLFLLLVIGGSLFLFSWRAQTLQNQVKPNPVSRESALLLNNVFLAVTMLTVLMGTVYPLLIDGLGLGKLSVGAPYFNAVFVPLMMPLLLLMGVGVHVRWQQDRLKSVLLRLRGVALLSLLLPVLLLFSLTKTIHASVLFGLILAFWIILSTLKLLAIRIKSRGIAQFSQAFWGMIIAHCGVAATVIGIAVSSGYGIQDDVKLAPGESAMLADYRIQFEDEASMKGPNYHGTRARFKINHHRHEAVIYPEKRVYEVGNMPMTESAIDVTPFRDVYVALGEPLGENAWSVRLYYKPFVRWIWGGGFLILTGGLLALSDRRYYRQRQNHTTMQEVMP</sequence>
<evidence type="ECO:0000259" key="12">
    <source>
        <dbReference type="Pfam" id="PF16327"/>
    </source>
</evidence>
<feature type="transmembrane region" description="Helical" evidence="10">
    <location>
        <begin position="343"/>
        <end position="364"/>
    </location>
</feature>
<dbReference type="KEGG" id="lok:Loa_01252"/>
<feature type="transmembrane region" description="Helical" evidence="10">
    <location>
        <begin position="281"/>
        <end position="301"/>
    </location>
</feature>
<gene>
    <name evidence="13" type="primary">ccmF</name>
    <name evidence="13" type="ORF">Loa_01252</name>
</gene>
<dbReference type="GO" id="GO:0005886">
    <property type="term" value="C:plasma membrane"/>
    <property type="evidence" value="ECO:0007669"/>
    <property type="project" value="UniProtKB-SubCell"/>
</dbReference>
<dbReference type="GO" id="GO:0020037">
    <property type="term" value="F:heme binding"/>
    <property type="evidence" value="ECO:0007669"/>
    <property type="project" value="InterPro"/>
</dbReference>
<keyword evidence="7 10" id="KW-1133">Transmembrane helix</keyword>
<evidence type="ECO:0000256" key="1">
    <source>
        <dbReference type="ARBA" id="ARBA00004429"/>
    </source>
</evidence>
<dbReference type="NCBIfam" id="NF007691">
    <property type="entry name" value="PRK10369.1"/>
    <property type="match status" value="1"/>
</dbReference>
<keyword evidence="4" id="KW-0997">Cell inner membrane</keyword>
<feature type="transmembrane region" description="Helical" evidence="10">
    <location>
        <begin position="69"/>
        <end position="89"/>
    </location>
</feature>
<dbReference type="HOGENOM" id="CLU_015041_3_2_6"/>
<feature type="transmembrane region" description="Helical" evidence="10">
    <location>
        <begin position="469"/>
        <end position="488"/>
    </location>
</feature>
<keyword evidence="6" id="KW-0201">Cytochrome c-type biogenesis</keyword>
<reference evidence="13 14" key="1">
    <citation type="journal article" date="2013" name="Int. J. Med. Microbiol.">
        <title>Legionella oakridgensis ATCC 33761 genome sequence and phenotypic characterization reveals its replication capacity in amoebae.</title>
        <authorList>
            <person name="Brzuszkiewicz E."/>
            <person name="Schulz T."/>
            <person name="Rydzewski K."/>
            <person name="Daniel R."/>
            <person name="Gillmaier N."/>
            <person name="Dittmann C."/>
            <person name="Holland G."/>
            <person name="Schunder E."/>
            <person name="Lautner M."/>
            <person name="Eisenreich W."/>
            <person name="Luck C."/>
            <person name="Heuner K."/>
        </authorList>
    </citation>
    <scope>NUCLEOTIDE SEQUENCE [LARGE SCALE GENOMIC DNA]</scope>
    <source>
        <strain>OR-10</strain>
        <strain evidence="14">ATCC 33761</strain>
    </source>
</reference>
<feature type="transmembrane region" description="Helical" evidence="10">
    <location>
        <begin position="133"/>
        <end position="152"/>
    </location>
</feature>
<keyword evidence="5 10" id="KW-0812">Transmembrane</keyword>